<protein>
    <recommendedName>
        <fullName evidence="5">Leucine-binding protein domain-containing protein</fullName>
    </recommendedName>
</protein>
<dbReference type="SUPFAM" id="SSF53822">
    <property type="entry name" value="Periplasmic binding protein-like I"/>
    <property type="match status" value="1"/>
</dbReference>
<dbReference type="InterPro" id="IPR028082">
    <property type="entry name" value="Peripla_BP_I"/>
</dbReference>
<evidence type="ECO:0000313" key="7">
    <source>
        <dbReference type="Proteomes" id="UP000176914"/>
    </source>
</evidence>
<dbReference type="CDD" id="cd19984">
    <property type="entry name" value="PBP1_ABC_ligand_binding-like"/>
    <property type="match status" value="1"/>
</dbReference>
<evidence type="ECO:0000259" key="5">
    <source>
        <dbReference type="Pfam" id="PF13458"/>
    </source>
</evidence>
<keyword evidence="2" id="KW-0813">Transport</keyword>
<dbReference type="InterPro" id="IPR028081">
    <property type="entry name" value="Leu-bd"/>
</dbReference>
<sequence length="373" mass="39437">MNKLGWAIVAIIIIGLGWWGLSKNDDSALTETGPIKIGSILPLTGDAASIGTIDKVAIEIAVDEVNQSGGINGRQLSVIYEDGQCAATPASSAANKLINADKVVAIIGGLCSTETATFAPGAMQSKVIVFSPASSAPNLSKTGKYFFRNYPSDAYQGKFAAEYAYNTLGARKIAVIYHISDWGTGIKEIFEARFKELGGQIVAENGEPQIARDYRTDLSKTKAANPDYIYSPTYPEGGTALLKQAKELGIKTKFLGADAWGDPQLYKDVNGLGLDLLYTTGKASSPESFKAKLLTKTGGDQVPIGAPQAYDAVYIIAQALKTAGTDPDKLADAIRATKYDGVSGHIEFDENGDLTAAEYTVNRIAGGTSTLVQ</sequence>
<dbReference type="PANTHER" id="PTHR30483:SF6">
    <property type="entry name" value="PERIPLASMIC BINDING PROTEIN OF ABC TRANSPORTER FOR NATURAL AMINO ACIDS"/>
    <property type="match status" value="1"/>
</dbReference>
<dbReference type="InterPro" id="IPR051010">
    <property type="entry name" value="BCAA_transport"/>
</dbReference>
<dbReference type="PANTHER" id="PTHR30483">
    <property type="entry name" value="LEUCINE-SPECIFIC-BINDING PROTEIN"/>
    <property type="match status" value="1"/>
</dbReference>
<evidence type="ECO:0000256" key="1">
    <source>
        <dbReference type="ARBA" id="ARBA00010062"/>
    </source>
</evidence>
<dbReference type="PRINTS" id="PR00337">
    <property type="entry name" value="LEUILEVALBP"/>
</dbReference>
<reference evidence="6 7" key="1">
    <citation type="journal article" date="2016" name="Nat. Commun.">
        <title>Thousands of microbial genomes shed light on interconnected biogeochemical processes in an aquifer system.</title>
        <authorList>
            <person name="Anantharaman K."/>
            <person name="Brown C.T."/>
            <person name="Hug L.A."/>
            <person name="Sharon I."/>
            <person name="Castelle C.J."/>
            <person name="Probst A.J."/>
            <person name="Thomas B.C."/>
            <person name="Singh A."/>
            <person name="Wilkins M.J."/>
            <person name="Karaoz U."/>
            <person name="Brodie E.L."/>
            <person name="Williams K.H."/>
            <person name="Hubbard S.S."/>
            <person name="Banfield J.F."/>
        </authorList>
    </citation>
    <scope>NUCLEOTIDE SEQUENCE [LARGE SCALE GENOMIC DNA]</scope>
</reference>
<gene>
    <name evidence="6" type="ORF">A3C20_02995</name>
</gene>
<dbReference type="EMBL" id="MFLL01000015">
    <property type="protein sequence ID" value="OGG69234.1"/>
    <property type="molecule type" value="Genomic_DNA"/>
</dbReference>
<accession>A0A1F6E6A9</accession>
<evidence type="ECO:0000313" key="6">
    <source>
        <dbReference type="EMBL" id="OGG69234.1"/>
    </source>
</evidence>
<comment type="similarity">
    <text evidence="1">Belongs to the leucine-binding protein family.</text>
</comment>
<comment type="caution">
    <text evidence="6">The sequence shown here is derived from an EMBL/GenBank/DDBJ whole genome shotgun (WGS) entry which is preliminary data.</text>
</comment>
<keyword evidence="4" id="KW-0029">Amino-acid transport</keyword>
<evidence type="ECO:0000256" key="4">
    <source>
        <dbReference type="ARBA" id="ARBA00022970"/>
    </source>
</evidence>
<keyword evidence="3" id="KW-0732">Signal</keyword>
<feature type="domain" description="Leucine-binding protein" evidence="5">
    <location>
        <begin position="34"/>
        <end position="361"/>
    </location>
</feature>
<evidence type="ECO:0000256" key="3">
    <source>
        <dbReference type="ARBA" id="ARBA00022729"/>
    </source>
</evidence>
<dbReference type="Gene3D" id="3.40.50.2300">
    <property type="match status" value="2"/>
</dbReference>
<dbReference type="AlphaFoldDB" id="A0A1F6E6A9"/>
<proteinExistence type="inferred from homology"/>
<organism evidence="6 7">
    <name type="scientific">Candidatus Kaiserbacteria bacterium RIFCSPHIGHO2_02_FULL_55_25</name>
    <dbReference type="NCBI Taxonomy" id="1798498"/>
    <lineage>
        <taxon>Bacteria</taxon>
        <taxon>Candidatus Kaiseribacteriota</taxon>
    </lineage>
</organism>
<dbReference type="Pfam" id="PF13458">
    <property type="entry name" value="Peripla_BP_6"/>
    <property type="match status" value="1"/>
</dbReference>
<name>A0A1F6E6A9_9BACT</name>
<evidence type="ECO:0000256" key="2">
    <source>
        <dbReference type="ARBA" id="ARBA00022448"/>
    </source>
</evidence>
<dbReference type="Proteomes" id="UP000176914">
    <property type="component" value="Unassembled WGS sequence"/>
</dbReference>
<dbReference type="InterPro" id="IPR000709">
    <property type="entry name" value="Leu_Ile_Val-bd"/>
</dbReference>
<dbReference type="GO" id="GO:0006865">
    <property type="term" value="P:amino acid transport"/>
    <property type="evidence" value="ECO:0007669"/>
    <property type="project" value="UniProtKB-KW"/>
</dbReference>